<keyword evidence="2" id="KW-1185">Reference proteome</keyword>
<gene>
    <name evidence="1" type="ORF">HPB49_007812</name>
</gene>
<comment type="caution">
    <text evidence="1">The sequence shown here is derived from an EMBL/GenBank/DDBJ whole genome shotgun (WGS) entry which is preliminary data.</text>
</comment>
<reference evidence="1" key="1">
    <citation type="submission" date="2020-05" db="EMBL/GenBank/DDBJ databases">
        <title>Large-scale comparative analyses of tick genomes elucidate their genetic diversity and vector capacities.</title>
        <authorList>
            <person name="Jia N."/>
            <person name="Wang J."/>
            <person name="Shi W."/>
            <person name="Du L."/>
            <person name="Sun Y."/>
            <person name="Zhan W."/>
            <person name="Jiang J."/>
            <person name="Wang Q."/>
            <person name="Zhang B."/>
            <person name="Ji P."/>
            <person name="Sakyi L.B."/>
            <person name="Cui X."/>
            <person name="Yuan T."/>
            <person name="Jiang B."/>
            <person name="Yang W."/>
            <person name="Lam T.T.-Y."/>
            <person name="Chang Q."/>
            <person name="Ding S."/>
            <person name="Wang X."/>
            <person name="Zhu J."/>
            <person name="Ruan X."/>
            <person name="Zhao L."/>
            <person name="Wei J."/>
            <person name="Que T."/>
            <person name="Du C."/>
            <person name="Cheng J."/>
            <person name="Dai P."/>
            <person name="Han X."/>
            <person name="Huang E."/>
            <person name="Gao Y."/>
            <person name="Liu J."/>
            <person name="Shao H."/>
            <person name="Ye R."/>
            <person name="Li L."/>
            <person name="Wei W."/>
            <person name="Wang X."/>
            <person name="Wang C."/>
            <person name="Yang T."/>
            <person name="Huo Q."/>
            <person name="Li W."/>
            <person name="Guo W."/>
            <person name="Chen H."/>
            <person name="Zhou L."/>
            <person name="Ni X."/>
            <person name="Tian J."/>
            <person name="Zhou Y."/>
            <person name="Sheng Y."/>
            <person name="Liu T."/>
            <person name="Pan Y."/>
            <person name="Xia L."/>
            <person name="Li J."/>
            <person name="Zhao F."/>
            <person name="Cao W."/>
        </authorList>
    </citation>
    <scope>NUCLEOTIDE SEQUENCE</scope>
    <source>
        <strain evidence="1">Dsil-2018</strain>
    </source>
</reference>
<protein>
    <submittedName>
        <fullName evidence="1">Uncharacterized protein</fullName>
    </submittedName>
</protein>
<sequence length="379" mass="41947">MGQPTRPSAQLAPVDELQGGETREGRARVQGKMATTRFLSGFCSTLDWRPLEFVDHMPDIRICNLCGVIARTAMLLPCSHVLCKVCYGQVKEKNQSCPVDRKKIIEEQVQTLELKEDQLDDRRVLCLNSRRGCSFMGNIADFKEHIEKDCDYHEVSCPKCGSSVPQMRILEHCLGSCVEGTISVSPNENGSVLGDLRKMRQSLDEAVERMSQKKVAVQDKVNGLVECLDGYASQIKSLQPSLCNTQKVASGEITDNMHTDERKLLEHSQDLLRGAIASSQLARVHIPPAMADGKRSGCAVGGTVVDRTYVCLGEIYKRKSSLCGGISKRDISPVCILAGYSLMVESKFAERDEILHLELGVMFGAGSWDSFVSWPFLDR</sequence>
<proteinExistence type="predicted"/>
<accession>A0ACB8CK08</accession>
<evidence type="ECO:0000313" key="2">
    <source>
        <dbReference type="Proteomes" id="UP000821865"/>
    </source>
</evidence>
<dbReference type="EMBL" id="CM023475">
    <property type="protein sequence ID" value="KAH7945197.1"/>
    <property type="molecule type" value="Genomic_DNA"/>
</dbReference>
<name>A0ACB8CK08_DERSI</name>
<evidence type="ECO:0000313" key="1">
    <source>
        <dbReference type="EMBL" id="KAH7945197.1"/>
    </source>
</evidence>
<organism evidence="1 2">
    <name type="scientific">Dermacentor silvarum</name>
    <name type="common">Tick</name>
    <dbReference type="NCBI Taxonomy" id="543639"/>
    <lineage>
        <taxon>Eukaryota</taxon>
        <taxon>Metazoa</taxon>
        <taxon>Ecdysozoa</taxon>
        <taxon>Arthropoda</taxon>
        <taxon>Chelicerata</taxon>
        <taxon>Arachnida</taxon>
        <taxon>Acari</taxon>
        <taxon>Parasitiformes</taxon>
        <taxon>Ixodida</taxon>
        <taxon>Ixodoidea</taxon>
        <taxon>Ixodidae</taxon>
        <taxon>Rhipicephalinae</taxon>
        <taxon>Dermacentor</taxon>
    </lineage>
</organism>
<dbReference type="Proteomes" id="UP000821865">
    <property type="component" value="Chromosome 6"/>
</dbReference>